<dbReference type="EMBL" id="BARS01023837">
    <property type="protein sequence ID" value="GAG01177.1"/>
    <property type="molecule type" value="Genomic_DNA"/>
</dbReference>
<reference evidence="2" key="1">
    <citation type="journal article" date="2014" name="Front. Microbiol.">
        <title>High frequency of phylogenetically diverse reductive dehalogenase-homologous genes in deep subseafloor sedimentary metagenomes.</title>
        <authorList>
            <person name="Kawai M."/>
            <person name="Futagami T."/>
            <person name="Toyoda A."/>
            <person name="Takaki Y."/>
            <person name="Nishi S."/>
            <person name="Hori S."/>
            <person name="Arai W."/>
            <person name="Tsubouchi T."/>
            <person name="Morono Y."/>
            <person name="Uchiyama I."/>
            <person name="Ito T."/>
            <person name="Fujiyama A."/>
            <person name="Inagaki F."/>
            <person name="Takami H."/>
        </authorList>
    </citation>
    <scope>NUCLEOTIDE SEQUENCE</scope>
    <source>
        <strain evidence="2">Expedition CK06-06</strain>
    </source>
</reference>
<feature type="non-terminal residue" evidence="2">
    <location>
        <position position="1"/>
    </location>
</feature>
<dbReference type="AlphaFoldDB" id="X0UPH8"/>
<name>X0UPH8_9ZZZZ</name>
<organism evidence="2">
    <name type="scientific">marine sediment metagenome</name>
    <dbReference type="NCBI Taxonomy" id="412755"/>
    <lineage>
        <taxon>unclassified sequences</taxon>
        <taxon>metagenomes</taxon>
        <taxon>ecological metagenomes</taxon>
    </lineage>
</organism>
<sequence length="147" mass="16527">YDSRGFTARNYAKRTVEGWENSPGHRRNMLTPHVTEIGVAIARAPTRDPKYVAVQLFGRPRELKFTFKITNTTKNFVGYDFAGNDHVIEPRYTITHTSCEPGTISFQIGGMHDLKARYEARDGQVYTLRPARAGGVKVEPAPRTTAN</sequence>
<comment type="caution">
    <text evidence="2">The sequence shown here is derived from an EMBL/GenBank/DDBJ whole genome shotgun (WGS) entry which is preliminary data.</text>
</comment>
<gene>
    <name evidence="2" type="ORF">S01H1_37926</name>
</gene>
<feature type="domain" description="SCP" evidence="1">
    <location>
        <begin position="8"/>
        <end position="56"/>
    </location>
</feature>
<protein>
    <recommendedName>
        <fullName evidence="1">SCP domain-containing protein</fullName>
    </recommendedName>
</protein>
<evidence type="ECO:0000259" key="1">
    <source>
        <dbReference type="Pfam" id="PF00188"/>
    </source>
</evidence>
<accession>X0UPH8</accession>
<dbReference type="CDD" id="cd05379">
    <property type="entry name" value="CAP_bacterial"/>
    <property type="match status" value="1"/>
</dbReference>
<dbReference type="InterPro" id="IPR014044">
    <property type="entry name" value="CAP_dom"/>
</dbReference>
<dbReference type="SUPFAM" id="SSF55797">
    <property type="entry name" value="PR-1-like"/>
    <property type="match status" value="1"/>
</dbReference>
<proteinExistence type="predicted"/>
<evidence type="ECO:0000313" key="2">
    <source>
        <dbReference type="EMBL" id="GAG01177.1"/>
    </source>
</evidence>
<dbReference type="InterPro" id="IPR035940">
    <property type="entry name" value="CAP_sf"/>
</dbReference>
<dbReference type="Gene3D" id="3.40.33.10">
    <property type="entry name" value="CAP"/>
    <property type="match status" value="1"/>
</dbReference>
<dbReference type="Pfam" id="PF00188">
    <property type="entry name" value="CAP"/>
    <property type="match status" value="1"/>
</dbReference>